<dbReference type="EMBL" id="BTSY01000006">
    <property type="protein sequence ID" value="GMT32435.1"/>
    <property type="molecule type" value="Genomic_DNA"/>
</dbReference>
<dbReference type="InterPro" id="IPR013087">
    <property type="entry name" value="Znf_C2H2_type"/>
</dbReference>
<proteinExistence type="predicted"/>
<feature type="non-terminal residue" evidence="3">
    <location>
        <position position="135"/>
    </location>
</feature>
<keyword evidence="1" id="KW-0479">Metal-binding</keyword>
<feature type="domain" description="C2H2-type" evidence="2">
    <location>
        <begin position="52"/>
        <end position="79"/>
    </location>
</feature>
<evidence type="ECO:0000313" key="4">
    <source>
        <dbReference type="Proteomes" id="UP001432322"/>
    </source>
</evidence>
<keyword evidence="4" id="KW-1185">Reference proteome</keyword>
<name>A0AAV5WLC4_9BILA</name>
<feature type="domain" description="C2H2-type" evidence="2">
    <location>
        <begin position="81"/>
        <end position="111"/>
    </location>
</feature>
<evidence type="ECO:0000259" key="2">
    <source>
        <dbReference type="PROSITE" id="PS50157"/>
    </source>
</evidence>
<dbReference type="SUPFAM" id="SSF57667">
    <property type="entry name" value="beta-beta-alpha zinc fingers"/>
    <property type="match status" value="1"/>
</dbReference>
<reference evidence="3" key="1">
    <citation type="submission" date="2023-10" db="EMBL/GenBank/DDBJ databases">
        <title>Genome assembly of Pristionchus species.</title>
        <authorList>
            <person name="Yoshida K."/>
            <person name="Sommer R.J."/>
        </authorList>
    </citation>
    <scope>NUCLEOTIDE SEQUENCE</scope>
    <source>
        <strain evidence="3">RS5133</strain>
    </source>
</reference>
<organism evidence="3 4">
    <name type="scientific">Pristionchus fissidentatus</name>
    <dbReference type="NCBI Taxonomy" id="1538716"/>
    <lineage>
        <taxon>Eukaryota</taxon>
        <taxon>Metazoa</taxon>
        <taxon>Ecdysozoa</taxon>
        <taxon>Nematoda</taxon>
        <taxon>Chromadorea</taxon>
        <taxon>Rhabditida</taxon>
        <taxon>Rhabditina</taxon>
        <taxon>Diplogasteromorpha</taxon>
        <taxon>Diplogasteroidea</taxon>
        <taxon>Neodiplogasteridae</taxon>
        <taxon>Pristionchus</taxon>
    </lineage>
</organism>
<protein>
    <recommendedName>
        <fullName evidence="2">C2H2-type domain-containing protein</fullName>
    </recommendedName>
</protein>
<keyword evidence="1" id="KW-0863">Zinc-finger</keyword>
<dbReference type="Gene3D" id="3.30.160.60">
    <property type="entry name" value="Classic Zinc Finger"/>
    <property type="match status" value="1"/>
</dbReference>
<dbReference type="GO" id="GO:0008270">
    <property type="term" value="F:zinc ion binding"/>
    <property type="evidence" value="ECO:0007669"/>
    <property type="project" value="UniProtKB-KW"/>
</dbReference>
<sequence length="135" mass="15234">MKKNPPLDEAESVPSEDKQLCILLVRAARQKRLMSVAMKRSEKTTGAQLLGRTCMICRRVFENRCKLTLHQMEHKREPNPYKCALRGCPAAFPDYRQLRVHLITAHNGVMGAAVQPPEPVIASPSVVQVKEEIMD</sequence>
<gene>
    <name evidence="3" type="ORF">PFISCL1PPCAC_23732</name>
</gene>
<evidence type="ECO:0000256" key="1">
    <source>
        <dbReference type="PROSITE-ProRule" id="PRU00042"/>
    </source>
</evidence>
<keyword evidence="1" id="KW-0862">Zinc</keyword>
<accession>A0AAV5WLC4</accession>
<dbReference type="Pfam" id="PF00096">
    <property type="entry name" value="zf-C2H2"/>
    <property type="match status" value="1"/>
</dbReference>
<comment type="caution">
    <text evidence="3">The sequence shown here is derived from an EMBL/GenBank/DDBJ whole genome shotgun (WGS) entry which is preliminary data.</text>
</comment>
<dbReference type="AlphaFoldDB" id="A0AAV5WLC4"/>
<dbReference type="PROSITE" id="PS00028">
    <property type="entry name" value="ZINC_FINGER_C2H2_1"/>
    <property type="match status" value="2"/>
</dbReference>
<dbReference type="SMART" id="SM00355">
    <property type="entry name" value="ZnF_C2H2"/>
    <property type="match status" value="2"/>
</dbReference>
<dbReference type="PROSITE" id="PS50157">
    <property type="entry name" value="ZINC_FINGER_C2H2_2"/>
    <property type="match status" value="2"/>
</dbReference>
<evidence type="ECO:0000313" key="3">
    <source>
        <dbReference type="EMBL" id="GMT32435.1"/>
    </source>
</evidence>
<dbReference type="Proteomes" id="UP001432322">
    <property type="component" value="Unassembled WGS sequence"/>
</dbReference>
<dbReference type="InterPro" id="IPR036236">
    <property type="entry name" value="Znf_C2H2_sf"/>
</dbReference>